<proteinExistence type="predicted"/>
<dbReference type="InterPro" id="IPR011989">
    <property type="entry name" value="ARM-like"/>
</dbReference>
<dbReference type="EMBL" id="CAXIXY010000006">
    <property type="protein sequence ID" value="CAL2090990.1"/>
    <property type="molecule type" value="Genomic_DNA"/>
</dbReference>
<evidence type="ECO:0000313" key="3">
    <source>
        <dbReference type="Proteomes" id="UP001497416"/>
    </source>
</evidence>
<keyword evidence="1" id="KW-0677">Repeat</keyword>
<gene>
    <name evidence="2" type="ORF">T190607A01A_40123</name>
</gene>
<dbReference type="InterPro" id="IPR000357">
    <property type="entry name" value="HEAT"/>
</dbReference>
<organism evidence="2 3">
    <name type="scientific">Tenacibaculum platacis</name>
    <dbReference type="NCBI Taxonomy" id="3137852"/>
    <lineage>
        <taxon>Bacteria</taxon>
        <taxon>Pseudomonadati</taxon>
        <taxon>Bacteroidota</taxon>
        <taxon>Flavobacteriia</taxon>
        <taxon>Flavobacteriales</taxon>
        <taxon>Flavobacteriaceae</taxon>
        <taxon>Tenacibaculum</taxon>
    </lineage>
</organism>
<dbReference type="RefSeq" id="WP_348713052.1">
    <property type="nucleotide sequence ID" value="NZ_CAXIXW010000013.1"/>
</dbReference>
<dbReference type="Pfam" id="PF02985">
    <property type="entry name" value="HEAT"/>
    <property type="match status" value="1"/>
</dbReference>
<evidence type="ECO:0000256" key="1">
    <source>
        <dbReference type="ARBA" id="ARBA00022737"/>
    </source>
</evidence>
<protein>
    <recommendedName>
        <fullName evidence="4">HEAT repeat domain-containing protein</fullName>
    </recommendedName>
</protein>
<dbReference type="InterPro" id="IPR016024">
    <property type="entry name" value="ARM-type_fold"/>
</dbReference>
<accession>A0ABP1EWI2</accession>
<dbReference type="SUPFAM" id="SSF48371">
    <property type="entry name" value="ARM repeat"/>
    <property type="match status" value="1"/>
</dbReference>
<sequence>MEYKEFKEVLTDYVLGNLSEAKQKEIENFVKDNPEHIKELEEASLFLENMYDDVPEPTAAMDIKFYTMLNAETSKKEKISFANKIEKFLLGNLFKKVAYSLTILTVGFFLGKGLNNTSQLEGSNIKKVQQEAETVRSQLVLTLLDQPSANKRLQAVSEVNKLSKVTETILQALFKTLNNDENVNVRLSAIEALGNYTHIPLVREGLIASILKQESPLVQIALADLMVLLQEKEAIKSFEKLIDEEDTNESVKQKMEESIERII</sequence>
<reference evidence="2 3" key="1">
    <citation type="submission" date="2024-05" db="EMBL/GenBank/DDBJ databases">
        <authorList>
            <person name="Duchaud E."/>
        </authorList>
    </citation>
    <scope>NUCLEOTIDE SEQUENCE [LARGE SCALE GENOMIC DNA]</scope>
    <source>
        <strain evidence="2">Ena-SAMPLE-TAB-13-05-2024-13:56:06:370-140302</strain>
    </source>
</reference>
<evidence type="ECO:0000313" key="2">
    <source>
        <dbReference type="EMBL" id="CAL2090990.1"/>
    </source>
</evidence>
<evidence type="ECO:0008006" key="4">
    <source>
        <dbReference type="Google" id="ProtNLM"/>
    </source>
</evidence>
<dbReference type="Proteomes" id="UP001497416">
    <property type="component" value="Unassembled WGS sequence"/>
</dbReference>
<comment type="caution">
    <text evidence="2">The sequence shown here is derived from an EMBL/GenBank/DDBJ whole genome shotgun (WGS) entry which is preliminary data.</text>
</comment>
<keyword evidence="3" id="KW-1185">Reference proteome</keyword>
<dbReference type="Gene3D" id="1.25.10.10">
    <property type="entry name" value="Leucine-rich Repeat Variant"/>
    <property type="match status" value="1"/>
</dbReference>
<name>A0ABP1EWI2_9FLAO</name>